<dbReference type="InterPro" id="IPR005225">
    <property type="entry name" value="Small_GTP-bd"/>
</dbReference>
<dbReference type="InterPro" id="IPR013842">
    <property type="entry name" value="LepA_CTD"/>
</dbReference>
<dbReference type="Pfam" id="PF03144">
    <property type="entry name" value="GTP_EFTU_D2"/>
    <property type="match status" value="1"/>
</dbReference>
<dbReference type="PANTHER" id="PTHR43512">
    <property type="entry name" value="TRANSLATION FACTOR GUF1-RELATED"/>
    <property type="match status" value="1"/>
</dbReference>
<gene>
    <name evidence="6 8" type="primary">lepA</name>
    <name evidence="8" type="ORF">MTR66_04205</name>
</gene>
<keyword evidence="9" id="KW-1185">Reference proteome</keyword>
<dbReference type="Pfam" id="PF06421">
    <property type="entry name" value="LepA_C"/>
    <property type="match status" value="1"/>
</dbReference>
<dbReference type="Proteomes" id="UP001202281">
    <property type="component" value="Unassembled WGS sequence"/>
</dbReference>
<dbReference type="Gene3D" id="3.40.50.300">
    <property type="entry name" value="P-loop containing nucleotide triphosphate hydrolases"/>
    <property type="match status" value="1"/>
</dbReference>
<dbReference type="Gene3D" id="2.40.30.10">
    <property type="entry name" value="Translation factors"/>
    <property type="match status" value="1"/>
</dbReference>
<dbReference type="Gene3D" id="3.30.70.2570">
    <property type="entry name" value="Elongation factor 4, C-terminal domain"/>
    <property type="match status" value="1"/>
</dbReference>
<keyword evidence="6" id="KW-1003">Cell membrane</keyword>
<dbReference type="InterPro" id="IPR035647">
    <property type="entry name" value="EFG_III/V"/>
</dbReference>
<dbReference type="HAMAP" id="MF_00071">
    <property type="entry name" value="LepA"/>
    <property type="match status" value="1"/>
</dbReference>
<comment type="subcellular location">
    <subcellularLocation>
        <location evidence="6">Cell membrane</location>
        <topology evidence="6">Peripheral membrane protein</topology>
        <orientation evidence="6">Cytoplasmic side</orientation>
    </subcellularLocation>
</comment>
<dbReference type="CDD" id="cd16260">
    <property type="entry name" value="EF4_III"/>
    <property type="match status" value="1"/>
</dbReference>
<dbReference type="InterPro" id="IPR035654">
    <property type="entry name" value="LepA_IV"/>
</dbReference>
<feature type="domain" description="Tr-type G" evidence="7">
    <location>
        <begin position="5"/>
        <end position="187"/>
    </location>
</feature>
<keyword evidence="3 6" id="KW-0378">Hydrolase</keyword>
<dbReference type="RefSeq" id="WP_243918192.1">
    <property type="nucleotide sequence ID" value="NZ_JALHLG010000005.1"/>
</dbReference>
<evidence type="ECO:0000313" key="8">
    <source>
        <dbReference type="EMBL" id="MCJ2186013.1"/>
    </source>
</evidence>
<dbReference type="InterPro" id="IPR000640">
    <property type="entry name" value="EFG_V-like"/>
</dbReference>
<dbReference type="PRINTS" id="PR00315">
    <property type="entry name" value="ELONGATNFCT"/>
</dbReference>
<organism evidence="8 9">
    <name type="scientific">Novosphingobium beihaiensis</name>
    <dbReference type="NCBI Taxonomy" id="2930389"/>
    <lineage>
        <taxon>Bacteria</taxon>
        <taxon>Pseudomonadati</taxon>
        <taxon>Pseudomonadota</taxon>
        <taxon>Alphaproteobacteria</taxon>
        <taxon>Sphingomonadales</taxon>
        <taxon>Sphingomonadaceae</taxon>
        <taxon>Novosphingobium</taxon>
    </lineage>
</organism>
<dbReference type="GO" id="GO:0003746">
    <property type="term" value="F:translation elongation factor activity"/>
    <property type="evidence" value="ECO:0007669"/>
    <property type="project" value="UniProtKB-KW"/>
</dbReference>
<keyword evidence="6" id="KW-0472">Membrane</keyword>
<keyword evidence="2 6" id="KW-0547">Nucleotide-binding</keyword>
<dbReference type="Pfam" id="PF00009">
    <property type="entry name" value="GTP_EFTU"/>
    <property type="match status" value="1"/>
</dbReference>
<protein>
    <recommendedName>
        <fullName evidence="6">Elongation factor 4</fullName>
        <shortName evidence="6">EF-4</shortName>
        <ecNumber evidence="6">3.6.5.n1</ecNumber>
    </recommendedName>
    <alternativeName>
        <fullName evidence="6">Ribosomal back-translocase LepA</fullName>
    </alternativeName>
</protein>
<dbReference type="PROSITE" id="PS00301">
    <property type="entry name" value="G_TR_1"/>
    <property type="match status" value="1"/>
</dbReference>
<comment type="catalytic activity">
    <reaction evidence="6">
        <text>GTP + H2O = GDP + phosphate + H(+)</text>
        <dbReference type="Rhea" id="RHEA:19669"/>
        <dbReference type="ChEBI" id="CHEBI:15377"/>
        <dbReference type="ChEBI" id="CHEBI:15378"/>
        <dbReference type="ChEBI" id="CHEBI:37565"/>
        <dbReference type="ChEBI" id="CHEBI:43474"/>
        <dbReference type="ChEBI" id="CHEBI:58189"/>
        <dbReference type="EC" id="3.6.5.n1"/>
    </reaction>
</comment>
<comment type="similarity">
    <text evidence="1 6">Belongs to the TRAFAC class translation factor GTPase superfamily. Classic translation factor GTPase family. LepA subfamily.</text>
</comment>
<evidence type="ECO:0000256" key="3">
    <source>
        <dbReference type="ARBA" id="ARBA00022801"/>
    </source>
</evidence>
<dbReference type="GO" id="GO:0016787">
    <property type="term" value="F:hydrolase activity"/>
    <property type="evidence" value="ECO:0007669"/>
    <property type="project" value="UniProtKB-KW"/>
</dbReference>
<dbReference type="InterPro" id="IPR038363">
    <property type="entry name" value="LepA_C_sf"/>
</dbReference>
<dbReference type="EMBL" id="JALHLG010000005">
    <property type="protein sequence ID" value="MCJ2186013.1"/>
    <property type="molecule type" value="Genomic_DNA"/>
</dbReference>
<dbReference type="Gene3D" id="3.30.70.870">
    <property type="entry name" value="Elongation Factor G (Translational Gtpase), domain 3"/>
    <property type="match status" value="1"/>
</dbReference>
<dbReference type="Pfam" id="PF00679">
    <property type="entry name" value="EFG_C"/>
    <property type="match status" value="1"/>
</dbReference>
<dbReference type="NCBIfam" id="TIGR00231">
    <property type="entry name" value="small_GTP"/>
    <property type="match status" value="1"/>
</dbReference>
<evidence type="ECO:0000259" key="7">
    <source>
        <dbReference type="PROSITE" id="PS51722"/>
    </source>
</evidence>
<proteinExistence type="inferred from homology"/>
<dbReference type="NCBIfam" id="TIGR01393">
    <property type="entry name" value="lepA"/>
    <property type="match status" value="1"/>
</dbReference>
<sequence length="605" mass="67051">MTDLAQIRNFSIIAHIDHGKSTLADRLIQFTGGLTEREMSAQVLDNMDIEKERGITIKAQTVRLNYTAQDGVTYELNLMDTPGHVDFAYEVSRSLAACEGALLVVDAAQGVEAQTLANVYQSIEHDHEIVPVINKIDLPAAEPEKVKTEIEDIIGIDASEAVLASAKSGIGIEETLEAIVQRIPAPKGDRNAPLKALLVDSWYDPYLGVVILVRVIDGAIKKGLSVKFMQGGTEHLIDRVGCFTPKRVDLPELGPGEIGFITAQIKEVEQAKVGDTITTVKQGATQALPGYKEVQSVVFCGLFPVDAADFEKLRESIGKLRLNDASFTYEMETSAALGFGFRCGFLGLLHLEIIQERLSREYDLDLITTAPSVVYRIQLSKSKNEEAATIELHNPADYPDPNRIEMIEEPWIKAVIYTPDEYLGPILKLCQDRRGIQTDLTYVGGRAQVTYELPLNEVVFDFYDRLKSISRGYASFDYEQIGLREGDLVKMNILVNGEPVDALSMIVHRSVAEERGRGMCERLKDLIPRHLFKIPIQAAIGGKVIARETIAALRKDVTAKCYGGDITRKKKLLEKQKKGKARMREYGNVSIPQEAFIAALRMGEE</sequence>
<evidence type="ECO:0000256" key="6">
    <source>
        <dbReference type="HAMAP-Rule" id="MF_00071"/>
    </source>
</evidence>
<dbReference type="CDD" id="cd03709">
    <property type="entry name" value="lepA_C"/>
    <property type="match status" value="1"/>
</dbReference>
<keyword evidence="8" id="KW-0251">Elongation factor</keyword>
<comment type="function">
    <text evidence="6">Required for accurate and efficient protein synthesis under certain stress conditions. May act as a fidelity factor of the translation reaction, by catalyzing a one-codon backward translocation of tRNAs on improperly translocated ribosomes. Back-translocation proceeds from a post-translocation (POST) complex to a pre-translocation (PRE) complex, thus giving elongation factor G a second chance to translocate the tRNAs correctly. Binds to ribosomes in a GTP-dependent manner.</text>
</comment>
<dbReference type="CDD" id="cd03699">
    <property type="entry name" value="EF4_II"/>
    <property type="match status" value="1"/>
</dbReference>
<dbReference type="PANTHER" id="PTHR43512:SF4">
    <property type="entry name" value="TRANSLATION FACTOR GUF1 HOMOLOG, CHLOROPLASTIC"/>
    <property type="match status" value="1"/>
</dbReference>
<evidence type="ECO:0000256" key="5">
    <source>
        <dbReference type="ARBA" id="ARBA00023134"/>
    </source>
</evidence>
<comment type="caution">
    <text evidence="8">The sequence shown here is derived from an EMBL/GenBank/DDBJ whole genome shotgun (WGS) entry which is preliminary data.</text>
</comment>
<dbReference type="EC" id="3.6.5.n1" evidence="6"/>
<evidence type="ECO:0000256" key="2">
    <source>
        <dbReference type="ARBA" id="ARBA00022741"/>
    </source>
</evidence>
<dbReference type="SUPFAM" id="SSF52540">
    <property type="entry name" value="P-loop containing nucleoside triphosphate hydrolases"/>
    <property type="match status" value="1"/>
</dbReference>
<dbReference type="PROSITE" id="PS51722">
    <property type="entry name" value="G_TR_2"/>
    <property type="match status" value="1"/>
</dbReference>
<feature type="binding site" evidence="6">
    <location>
        <begin position="17"/>
        <end position="22"/>
    </location>
    <ligand>
        <name>GTP</name>
        <dbReference type="ChEBI" id="CHEBI:37565"/>
    </ligand>
</feature>
<feature type="binding site" evidence="6">
    <location>
        <begin position="134"/>
        <end position="137"/>
    </location>
    <ligand>
        <name>GTP</name>
        <dbReference type="ChEBI" id="CHEBI:37565"/>
    </ligand>
</feature>
<keyword evidence="4 6" id="KW-0648">Protein biosynthesis</keyword>
<dbReference type="SUPFAM" id="SSF54980">
    <property type="entry name" value="EF-G C-terminal domain-like"/>
    <property type="match status" value="2"/>
</dbReference>
<evidence type="ECO:0000256" key="1">
    <source>
        <dbReference type="ARBA" id="ARBA00005454"/>
    </source>
</evidence>
<dbReference type="InterPro" id="IPR031157">
    <property type="entry name" value="G_TR_CS"/>
</dbReference>
<dbReference type="InterPro" id="IPR027417">
    <property type="entry name" value="P-loop_NTPase"/>
</dbReference>
<evidence type="ECO:0000313" key="9">
    <source>
        <dbReference type="Proteomes" id="UP001202281"/>
    </source>
</evidence>
<name>A0ABT0BLS7_9SPHN</name>
<keyword evidence="5 6" id="KW-0342">GTP-binding</keyword>
<dbReference type="InterPro" id="IPR004161">
    <property type="entry name" value="EFTu-like_2"/>
</dbReference>
<evidence type="ECO:0000256" key="4">
    <source>
        <dbReference type="ARBA" id="ARBA00022917"/>
    </source>
</evidence>
<dbReference type="InterPro" id="IPR000795">
    <property type="entry name" value="T_Tr_GTP-bd_dom"/>
</dbReference>
<reference evidence="8 9" key="1">
    <citation type="submission" date="2022-04" db="EMBL/GenBank/DDBJ databases">
        <title>Identification of a novel bacterium isolated from mangrove sediments.</title>
        <authorList>
            <person name="Pan X."/>
        </authorList>
    </citation>
    <scope>NUCLEOTIDE SEQUENCE [LARGE SCALE GENOMIC DNA]</scope>
    <source>
        <strain evidence="8 9">B2638</strain>
    </source>
</reference>
<dbReference type="Gene3D" id="3.30.70.240">
    <property type="match status" value="1"/>
</dbReference>
<dbReference type="InterPro" id="IPR006297">
    <property type="entry name" value="EF-4"/>
</dbReference>
<accession>A0ABT0BLS7</accession>
<dbReference type="CDD" id="cd01890">
    <property type="entry name" value="LepA"/>
    <property type="match status" value="1"/>
</dbReference>